<feature type="region of interest" description="Disordered" evidence="9">
    <location>
        <begin position="131"/>
        <end position="165"/>
    </location>
</feature>
<evidence type="ECO:0000256" key="7">
    <source>
        <dbReference type="ARBA" id="ARBA00023136"/>
    </source>
</evidence>
<keyword evidence="6" id="KW-0811">Translocation</keyword>
<keyword evidence="5 10" id="KW-1133">Transmembrane helix</keyword>
<dbReference type="Pfam" id="PF02416">
    <property type="entry name" value="TatA_B_E"/>
    <property type="match status" value="1"/>
</dbReference>
<keyword evidence="4" id="KW-0653">Protein transport</keyword>
<dbReference type="EMBL" id="JAMWBK010000012">
    <property type="protein sequence ID" value="KAJ8901129.1"/>
    <property type="molecule type" value="Genomic_DNA"/>
</dbReference>
<keyword evidence="3 10" id="KW-0812">Transmembrane</keyword>
<feature type="region of interest" description="Disordered" evidence="9">
    <location>
        <begin position="203"/>
        <end position="367"/>
    </location>
</feature>
<comment type="subcellular location">
    <subcellularLocation>
        <location evidence="1">Membrane</location>
        <topology evidence="1">Single-pass membrane protein</topology>
    </subcellularLocation>
</comment>
<name>A0AAV8UF65_9RHOD</name>
<dbReference type="Proteomes" id="UP001157974">
    <property type="component" value="Unassembled WGS sequence"/>
</dbReference>
<evidence type="ECO:0000256" key="5">
    <source>
        <dbReference type="ARBA" id="ARBA00022989"/>
    </source>
</evidence>
<accession>A0AAV8UF65</accession>
<evidence type="ECO:0000313" key="11">
    <source>
        <dbReference type="EMBL" id="KAJ8901129.1"/>
    </source>
</evidence>
<evidence type="ECO:0000256" key="1">
    <source>
        <dbReference type="ARBA" id="ARBA00004167"/>
    </source>
</evidence>
<dbReference type="Gene3D" id="1.20.5.3310">
    <property type="match status" value="1"/>
</dbReference>
<feature type="transmembrane region" description="Helical" evidence="10">
    <location>
        <begin position="46"/>
        <end position="71"/>
    </location>
</feature>
<keyword evidence="2" id="KW-0813">Transport</keyword>
<dbReference type="PRINTS" id="PR01506">
    <property type="entry name" value="TATBPROTEIN"/>
</dbReference>
<feature type="compositionally biased region" description="Acidic residues" evidence="9">
    <location>
        <begin position="257"/>
        <end position="289"/>
    </location>
</feature>
<organism evidence="11 12">
    <name type="scientific">Rhodosorus marinus</name>
    <dbReference type="NCBI Taxonomy" id="101924"/>
    <lineage>
        <taxon>Eukaryota</taxon>
        <taxon>Rhodophyta</taxon>
        <taxon>Stylonematophyceae</taxon>
        <taxon>Stylonematales</taxon>
        <taxon>Stylonemataceae</taxon>
        <taxon>Rhodosorus</taxon>
    </lineage>
</organism>
<feature type="compositionally biased region" description="Basic and acidic residues" evidence="9">
    <location>
        <begin position="290"/>
        <end position="300"/>
    </location>
</feature>
<reference evidence="11 12" key="1">
    <citation type="journal article" date="2023" name="Nat. Commun.">
        <title>Origin of minicircular mitochondrial genomes in red algae.</title>
        <authorList>
            <person name="Lee Y."/>
            <person name="Cho C.H."/>
            <person name="Lee Y.M."/>
            <person name="Park S.I."/>
            <person name="Yang J.H."/>
            <person name="West J.A."/>
            <person name="Bhattacharya D."/>
            <person name="Yoon H.S."/>
        </authorList>
    </citation>
    <scope>NUCLEOTIDE SEQUENCE [LARGE SCALE GENOMIC DNA]</scope>
    <source>
        <strain evidence="11 12">CCMP1338</strain>
        <tissue evidence="11">Whole cell</tissue>
    </source>
</reference>
<proteinExistence type="predicted"/>
<evidence type="ECO:0000256" key="3">
    <source>
        <dbReference type="ARBA" id="ARBA00022692"/>
    </source>
</evidence>
<feature type="compositionally biased region" description="Acidic residues" evidence="9">
    <location>
        <begin position="238"/>
        <end position="250"/>
    </location>
</feature>
<feature type="compositionally biased region" description="Acidic residues" evidence="9">
    <location>
        <begin position="210"/>
        <end position="230"/>
    </location>
</feature>
<keyword evidence="8" id="KW-0175">Coiled coil</keyword>
<dbReference type="AlphaFoldDB" id="A0AAV8UF65"/>
<evidence type="ECO:0000256" key="4">
    <source>
        <dbReference type="ARBA" id="ARBA00022927"/>
    </source>
</evidence>
<evidence type="ECO:0000256" key="6">
    <source>
        <dbReference type="ARBA" id="ARBA00023010"/>
    </source>
</evidence>
<evidence type="ECO:0000256" key="8">
    <source>
        <dbReference type="SAM" id="Coils"/>
    </source>
</evidence>
<gene>
    <name evidence="11" type="ORF">NDN08_004989</name>
</gene>
<evidence type="ECO:0000256" key="2">
    <source>
        <dbReference type="ARBA" id="ARBA00022448"/>
    </source>
</evidence>
<evidence type="ECO:0000256" key="10">
    <source>
        <dbReference type="SAM" id="Phobius"/>
    </source>
</evidence>
<evidence type="ECO:0000313" key="12">
    <source>
        <dbReference type="Proteomes" id="UP001157974"/>
    </source>
</evidence>
<comment type="caution">
    <text evidence="11">The sequence shown here is derived from an EMBL/GenBank/DDBJ whole genome shotgun (WGS) entry which is preliminary data.</text>
</comment>
<keyword evidence="7 10" id="KW-0472">Membrane</keyword>
<evidence type="ECO:0000256" key="9">
    <source>
        <dbReference type="SAM" id="MobiDB-lite"/>
    </source>
</evidence>
<sequence length="415" mass="45636">MALGFLRGLGTPHVGRSSFVGSRGSICGISAKPKVVKRRSCAVKMYLGGGGFLGVGPAEVVLVVVVGWLVLGPKELIRLSKEIGSLLGSLRQSADEARRTLTNALEMETLEEEYNKTLDAFNTGYQQGVSGTVEKKKGEDEDDEENVNGKKKISAKDEDSELVEGPAEAEVANLVESLAEEVGESVVDETGEAIAAAVEQAIAEELREKDDEEQDTLGEELSLAEDDEEKSEGNAETTSEEEVEDEDELEETKAETLEQEEDELEESTSEERDDELEETSAVSEEDQPDEKEKSEPRSAEKSVTADPEDAVRFGSLLSNLKPRPQRPVEADIGEEAAARFQDQMRRLESPNQVPPKPERGAESNGSVEDLAIAKDEIEKIELEYLDERARVELEALDRKYLEMKQKIIEKKSKMS</sequence>
<feature type="coiled-coil region" evidence="8">
    <location>
        <begin position="370"/>
        <end position="413"/>
    </location>
</feature>
<protein>
    <submittedName>
        <fullName evidence="11">Uncharacterized protein</fullName>
    </submittedName>
</protein>
<dbReference type="InterPro" id="IPR003369">
    <property type="entry name" value="TatA/B/E"/>
</dbReference>
<keyword evidence="12" id="KW-1185">Reference proteome</keyword>